<keyword evidence="4" id="KW-0472">Membrane</keyword>
<dbReference type="SUPFAM" id="SSF58087">
    <property type="entry name" value="Variant surface glycoprotein (N-terminal domain)"/>
    <property type="match status" value="1"/>
</dbReference>
<evidence type="ECO:0000256" key="6">
    <source>
        <dbReference type="ARBA" id="ARBA00023288"/>
    </source>
</evidence>
<keyword evidence="5" id="KW-0325">Glycoprotein</keyword>
<sequence>MALSEILRVQRFLFKALNFCFTRTKKRKFIMCQRDKSRAGSGRAGGRARYLTLAILCAISAVVPPADGSSKAFTKASVTKLCKLTTFLKSVPGDGIARTQRHLAAENEARAAAALASLAVAAAQNRSAAQVYGALATAATKCADKHAADAKTTTEAAIKASALAGQFRGKIQELVNLLNVVSEGTDGTGLCLVGTGGSAAISAGDIEIKCHTDELVIEAAAANYNGEHFDDKGFKNLTGGDMLDSGSHTAKCHLIHNTGTSGTGVVFQQSGTAKQLGGGTVTITLGNAGAATAVLATANKLGTAYKSTQSSEAAKVFNALGELQKQEVECCGTTRTDVIRIAGNSGAVKKELEAIIKASKDKPEGKSEAEHAETLIKEITGEAAKQGDELLNTLQASKATKLEASALAEKELKHITDSTDLSRAAGYATAVLIDEAATNYVSR</sequence>
<keyword evidence="6" id="KW-0449">Lipoprotein</keyword>
<evidence type="ECO:0000313" key="8">
    <source>
        <dbReference type="EMBL" id="APD74082.1"/>
    </source>
</evidence>
<dbReference type="VEuPathDB" id="TriTrypDB:Tb927.11.18480"/>
<dbReference type="Pfam" id="PF00913">
    <property type="entry name" value="Trypan_glycop"/>
    <property type="match status" value="1"/>
</dbReference>
<evidence type="ECO:0000256" key="4">
    <source>
        <dbReference type="ARBA" id="ARBA00023136"/>
    </source>
</evidence>
<evidence type="ECO:0000259" key="7">
    <source>
        <dbReference type="Pfam" id="PF00913"/>
    </source>
</evidence>
<name>A0A1J0R8M8_9TRYP</name>
<evidence type="ECO:0000256" key="5">
    <source>
        <dbReference type="ARBA" id="ARBA00023180"/>
    </source>
</evidence>
<dbReference type="GO" id="GO:0098552">
    <property type="term" value="C:side of membrane"/>
    <property type="evidence" value="ECO:0007669"/>
    <property type="project" value="UniProtKB-KW"/>
</dbReference>
<organism evidence="8">
    <name type="scientific">Trypanosoma brucei</name>
    <dbReference type="NCBI Taxonomy" id="5691"/>
    <lineage>
        <taxon>Eukaryota</taxon>
        <taxon>Discoba</taxon>
        <taxon>Euglenozoa</taxon>
        <taxon>Kinetoplastea</taxon>
        <taxon>Metakinetoplastina</taxon>
        <taxon>Trypanosomatida</taxon>
        <taxon>Trypanosomatidae</taxon>
        <taxon>Trypanosoma</taxon>
    </lineage>
</organism>
<dbReference type="GO" id="GO:0042783">
    <property type="term" value="P:symbiont-mediated evasion of host immune response"/>
    <property type="evidence" value="ECO:0007669"/>
    <property type="project" value="InterPro"/>
</dbReference>
<dbReference type="AlphaFoldDB" id="A0A1J0R8M8"/>
<comment type="subcellular location">
    <subcellularLocation>
        <location evidence="1">Cell membrane</location>
        <topology evidence="1">Lipid-anchor</topology>
        <topology evidence="1">GPI-anchor</topology>
    </subcellularLocation>
</comment>
<dbReference type="Gene3D" id="3.90.150.10">
    <property type="entry name" value="Variant Surface Glycoprotein, subunit A domain 1"/>
    <property type="match status" value="1"/>
</dbReference>
<dbReference type="VEuPathDB" id="TriTrypDB:Tb427_000160400"/>
<dbReference type="InterPro" id="IPR001812">
    <property type="entry name" value="Trypano_VSG_A_N_dom"/>
</dbReference>
<evidence type="ECO:0000256" key="3">
    <source>
        <dbReference type="ARBA" id="ARBA00022622"/>
    </source>
</evidence>
<accession>A0A1J0R8M8</accession>
<evidence type="ECO:0000256" key="2">
    <source>
        <dbReference type="ARBA" id="ARBA00022475"/>
    </source>
</evidence>
<dbReference type="Gene3D" id="1.10.470.10">
    <property type="entry name" value="Variant Surface Glycoprotein, subunit A, domain 2"/>
    <property type="match status" value="1"/>
</dbReference>
<feature type="domain" description="Trypanosome variant surface glycoprotein A-type N-terminal" evidence="7">
    <location>
        <begin position="52"/>
        <end position="427"/>
    </location>
</feature>
<proteinExistence type="predicted"/>
<keyword evidence="3" id="KW-0336">GPI-anchor</keyword>
<protein>
    <submittedName>
        <fullName evidence="8">Variant surface glycoprotein 1125.2610</fullName>
    </submittedName>
</protein>
<keyword evidence="2" id="KW-1003">Cell membrane</keyword>
<reference evidence="8" key="1">
    <citation type="submission" date="2016-08" db="EMBL/GenBank/DDBJ databases">
        <title>VSG repertoire of Trypanosoma brucei EATRO 1125.</title>
        <authorList>
            <person name="Cross G.A."/>
        </authorList>
    </citation>
    <scope>NUCLEOTIDE SEQUENCE</scope>
    <source>
        <strain evidence="8">EATRO 1125</strain>
    </source>
</reference>
<evidence type="ECO:0000256" key="1">
    <source>
        <dbReference type="ARBA" id="ARBA00004609"/>
    </source>
</evidence>
<dbReference type="GO" id="GO:0005886">
    <property type="term" value="C:plasma membrane"/>
    <property type="evidence" value="ECO:0007669"/>
    <property type="project" value="UniProtKB-SubCell"/>
</dbReference>
<dbReference type="EMBL" id="KX700126">
    <property type="protein sequence ID" value="APD74082.1"/>
    <property type="molecule type" value="Genomic_DNA"/>
</dbReference>